<sequence length="333" mass="38363">MTTRQQSRLLKFFSGILFFGISAVLWSLLTYSSSPEEVETEPSHIELFQKEYNIFSLPVPEHPTFAGEPVPIERSYVRESLDRELLVNTYWQSQTLLFIKRAAKYFPIIEPILKEEGVPDDFKYLALAESGLIMRATSPSGAVGPWQFVRSAATDFGLEVNNEVDERYHLEKATVAACKYLKKSYEKFGSWTLAAAAYNAGRSHVLKQMNRQKADNYYDLLLNEETGRYVFRIIAIKEILENPQKYGFHVRAEDLYHMPETFIVEVDSSISNFADFAKSYGISYKELKDLNPWLRDIKLTNSRRKTYHIKIPKDPTFAIIEKSSPTQAPPRVE</sequence>
<evidence type="ECO:0000256" key="2">
    <source>
        <dbReference type="SAM" id="Phobius"/>
    </source>
</evidence>
<dbReference type="RefSeq" id="WP_010526449.1">
    <property type="nucleotide sequence ID" value="NZ_AFSL01000009.1"/>
</dbReference>
<name>A0A1I2AMP2_9BACT</name>
<dbReference type="PANTHER" id="PTHR37423">
    <property type="entry name" value="SOLUBLE LYTIC MUREIN TRANSGLYCOSYLASE-RELATED"/>
    <property type="match status" value="1"/>
</dbReference>
<comment type="similarity">
    <text evidence="1">Belongs to the transglycosylase Slt family.</text>
</comment>
<dbReference type="PANTHER" id="PTHR37423:SF2">
    <property type="entry name" value="MEMBRANE-BOUND LYTIC MUREIN TRANSGLYCOSYLASE C"/>
    <property type="match status" value="1"/>
</dbReference>
<protein>
    <submittedName>
        <fullName evidence="4">Transglycosylase SLT domain-containing protein</fullName>
    </submittedName>
</protein>
<feature type="transmembrane region" description="Helical" evidence="2">
    <location>
        <begin position="12"/>
        <end position="29"/>
    </location>
</feature>
<dbReference type="Gene3D" id="1.10.530.10">
    <property type="match status" value="1"/>
</dbReference>
<gene>
    <name evidence="4" type="ORF">SAMN05444380_11185</name>
</gene>
<evidence type="ECO:0000313" key="5">
    <source>
        <dbReference type="Proteomes" id="UP000181976"/>
    </source>
</evidence>
<dbReference type="CDD" id="cd16894">
    <property type="entry name" value="MltD-like"/>
    <property type="match status" value="1"/>
</dbReference>
<organism evidence="4 5">
    <name type="scientific">Thermophagus xiamenensis</name>
    <dbReference type="NCBI Taxonomy" id="385682"/>
    <lineage>
        <taxon>Bacteria</taxon>
        <taxon>Pseudomonadati</taxon>
        <taxon>Bacteroidota</taxon>
        <taxon>Bacteroidia</taxon>
        <taxon>Marinilabiliales</taxon>
        <taxon>Marinilabiliaceae</taxon>
        <taxon>Thermophagus</taxon>
    </lineage>
</organism>
<evidence type="ECO:0000259" key="3">
    <source>
        <dbReference type="Pfam" id="PF01464"/>
    </source>
</evidence>
<dbReference type="STRING" id="385682.SAMN05444380_11185"/>
<dbReference type="EMBL" id="FONA01000011">
    <property type="protein sequence ID" value="SFE44130.1"/>
    <property type="molecule type" value="Genomic_DNA"/>
</dbReference>
<dbReference type="InterPro" id="IPR023346">
    <property type="entry name" value="Lysozyme-like_dom_sf"/>
</dbReference>
<evidence type="ECO:0000256" key="1">
    <source>
        <dbReference type="ARBA" id="ARBA00007734"/>
    </source>
</evidence>
<dbReference type="InParanoid" id="A0A1I2AMP2"/>
<keyword evidence="2" id="KW-1133">Transmembrane helix</keyword>
<reference evidence="4 5" key="1">
    <citation type="submission" date="2016-10" db="EMBL/GenBank/DDBJ databases">
        <authorList>
            <person name="de Groot N.N."/>
        </authorList>
    </citation>
    <scope>NUCLEOTIDE SEQUENCE [LARGE SCALE GENOMIC DNA]</scope>
    <source>
        <strain evidence="4 5">DSM 19012</strain>
    </source>
</reference>
<dbReference type="SUPFAM" id="SSF53955">
    <property type="entry name" value="Lysozyme-like"/>
    <property type="match status" value="1"/>
</dbReference>
<dbReference type="eggNOG" id="COG0741">
    <property type="taxonomic scope" value="Bacteria"/>
</dbReference>
<keyword evidence="2" id="KW-0812">Transmembrane</keyword>
<dbReference type="Proteomes" id="UP000181976">
    <property type="component" value="Unassembled WGS sequence"/>
</dbReference>
<dbReference type="InterPro" id="IPR008258">
    <property type="entry name" value="Transglycosylase_SLT_dom_1"/>
</dbReference>
<dbReference type="AlphaFoldDB" id="A0A1I2AMP2"/>
<keyword evidence="2" id="KW-0472">Membrane</keyword>
<dbReference type="OrthoDB" id="9815002at2"/>
<keyword evidence="5" id="KW-1185">Reference proteome</keyword>
<evidence type="ECO:0000313" key="4">
    <source>
        <dbReference type="EMBL" id="SFE44130.1"/>
    </source>
</evidence>
<dbReference type="Pfam" id="PF01464">
    <property type="entry name" value="SLT"/>
    <property type="match status" value="1"/>
</dbReference>
<proteinExistence type="inferred from homology"/>
<feature type="domain" description="Transglycosylase SLT" evidence="3">
    <location>
        <begin position="108"/>
        <end position="218"/>
    </location>
</feature>
<accession>A0A1I2AMP2</accession>